<dbReference type="InterPro" id="IPR000700">
    <property type="entry name" value="PAS-assoc_C"/>
</dbReference>
<keyword evidence="1 3" id="KW-0807">Transducer</keyword>
<dbReference type="Pfam" id="PF00015">
    <property type="entry name" value="MCPsignal"/>
    <property type="match status" value="1"/>
</dbReference>
<dbReference type="SUPFAM" id="SSF55785">
    <property type="entry name" value="PYP-like sensor domain (PAS domain)"/>
    <property type="match status" value="2"/>
</dbReference>
<evidence type="ECO:0000259" key="5">
    <source>
        <dbReference type="PROSITE" id="PS50113"/>
    </source>
</evidence>
<feature type="domain" description="PAC" evidence="5">
    <location>
        <begin position="103"/>
        <end position="155"/>
    </location>
</feature>
<evidence type="ECO:0000256" key="2">
    <source>
        <dbReference type="ARBA" id="ARBA00029447"/>
    </source>
</evidence>
<dbReference type="SUPFAM" id="SSF58104">
    <property type="entry name" value="Methyl-accepting chemotaxis protein (MCP) signaling domain"/>
    <property type="match status" value="1"/>
</dbReference>
<evidence type="ECO:0000313" key="6">
    <source>
        <dbReference type="EMBL" id="ATF05426.1"/>
    </source>
</evidence>
<dbReference type="InterPro" id="IPR000014">
    <property type="entry name" value="PAS"/>
</dbReference>
<dbReference type="Gene3D" id="1.10.287.950">
    <property type="entry name" value="Methyl-accepting chemotaxis protein"/>
    <property type="match status" value="1"/>
</dbReference>
<dbReference type="InterPro" id="IPR035965">
    <property type="entry name" value="PAS-like_dom_sf"/>
</dbReference>
<name>A0AAC9Z703_9RHOB</name>
<dbReference type="InterPro" id="IPR013655">
    <property type="entry name" value="PAS_fold_3"/>
</dbReference>
<evidence type="ECO:0000313" key="7">
    <source>
        <dbReference type="Proteomes" id="UP000217545"/>
    </source>
</evidence>
<protein>
    <submittedName>
        <fullName evidence="6">Methyl-accepting chemotaxis sensory transducer with Pas/Pac sensor</fullName>
    </submittedName>
</protein>
<dbReference type="SMART" id="SM00283">
    <property type="entry name" value="MA"/>
    <property type="match status" value="1"/>
</dbReference>
<dbReference type="SMART" id="SM00086">
    <property type="entry name" value="PAC"/>
    <property type="match status" value="2"/>
</dbReference>
<dbReference type="EMBL" id="CP010784">
    <property type="protein sequence ID" value="ATF05426.1"/>
    <property type="molecule type" value="Genomic_DNA"/>
</dbReference>
<dbReference type="AlphaFoldDB" id="A0AAC9Z703"/>
<dbReference type="InterPro" id="IPR001610">
    <property type="entry name" value="PAC"/>
</dbReference>
<sequence>MALFFKSAKSMVNEHDELIRVLGRYAGVGLWDAILHEGDAADPSSKWWWSGEFRRLLGFDPDDEAAFPNEMTSWSDRLHPEDVEPTFNAFGELLADTSGRSGYDVTYRLRMKDNTYRWFQAVGGAVRDETGAPTRACGALIDVDEQKNLSERATVLDTNAGVGLWDAVLHDGDATHPDSKWTWSDEFRRLVGFEPGDHDGFPNQMNSWSDRLHPEDAGPTFDAFAACLGDASGNTGYDQEYRLMMRDGGYRWFRAIGGVTRHPDGTPARACGTLIDIDFEKQAAANASRADKLRADQLAGIAENLNSSVASAAENATANAQSVAASTEELTVAVSTILQHANDATARSSEASSKADETYRAVTLLSEGVEKIGAIVDMINNISMQTNLLALNASVEASRAGDAGKGFAVVAHEVRGLATQTGAATDQIGTQLSSLQSDAKEAVAAIKSIAETLGESTKATETIARGIAEQDTATRQISDGTRGVVNAIDLVSNNITAAAQSIMDENNLDHSGTLSSFDASIRTELPIAS</sequence>
<reference evidence="6 7" key="1">
    <citation type="journal article" date="2017" name="Front. Microbiol.">
        <title>Phaeobacter piscinae sp. nov., a species of the Roseobacter group and potential aquaculture probiont.</title>
        <authorList>
            <person name="Sonnenschein E.C."/>
            <person name="Phippen C.B.W."/>
            <person name="Nielsen K.F."/>
            <person name="Mateiu R.V."/>
            <person name="Melchiorsen J."/>
            <person name="Gram L."/>
            <person name="Overmann J."/>
            <person name="Freese H.M."/>
        </authorList>
    </citation>
    <scope>NUCLEOTIDE SEQUENCE [LARGE SCALE GENOMIC DNA]</scope>
    <source>
        <strain evidence="6 7">P63</strain>
    </source>
</reference>
<dbReference type="PROSITE" id="PS50113">
    <property type="entry name" value="PAC"/>
    <property type="match status" value="2"/>
</dbReference>
<dbReference type="GO" id="GO:0007165">
    <property type="term" value="P:signal transduction"/>
    <property type="evidence" value="ECO:0007669"/>
    <property type="project" value="UniProtKB-KW"/>
</dbReference>
<dbReference type="GO" id="GO:0004888">
    <property type="term" value="F:transmembrane signaling receptor activity"/>
    <property type="evidence" value="ECO:0007669"/>
    <property type="project" value="InterPro"/>
</dbReference>
<dbReference type="PRINTS" id="PR00260">
    <property type="entry name" value="CHEMTRNSDUCR"/>
</dbReference>
<dbReference type="GeneID" id="31845774"/>
<proteinExistence type="inferred from homology"/>
<feature type="domain" description="PAC" evidence="5">
    <location>
        <begin position="237"/>
        <end position="289"/>
    </location>
</feature>
<dbReference type="GO" id="GO:0016020">
    <property type="term" value="C:membrane"/>
    <property type="evidence" value="ECO:0007669"/>
    <property type="project" value="InterPro"/>
</dbReference>
<dbReference type="Proteomes" id="UP000217545">
    <property type="component" value="Chromosome"/>
</dbReference>
<organism evidence="6 7">
    <name type="scientific">Phaeobacter gallaeciensis</name>
    <dbReference type="NCBI Taxonomy" id="60890"/>
    <lineage>
        <taxon>Bacteria</taxon>
        <taxon>Pseudomonadati</taxon>
        <taxon>Pseudomonadota</taxon>
        <taxon>Alphaproteobacteria</taxon>
        <taxon>Rhodobacterales</taxon>
        <taxon>Roseobacteraceae</taxon>
        <taxon>Phaeobacter</taxon>
    </lineage>
</organism>
<dbReference type="InterPro" id="IPR004090">
    <property type="entry name" value="Chemotax_Me-accpt_rcpt"/>
</dbReference>
<evidence type="ECO:0000256" key="1">
    <source>
        <dbReference type="ARBA" id="ARBA00023224"/>
    </source>
</evidence>
<dbReference type="PANTHER" id="PTHR32089:SF112">
    <property type="entry name" value="LYSOZYME-LIKE PROTEIN-RELATED"/>
    <property type="match status" value="1"/>
</dbReference>
<accession>A0AAC9Z703</accession>
<dbReference type="GO" id="GO:0006935">
    <property type="term" value="P:chemotaxis"/>
    <property type="evidence" value="ECO:0007669"/>
    <property type="project" value="InterPro"/>
</dbReference>
<feature type="domain" description="Methyl-accepting transducer" evidence="4">
    <location>
        <begin position="310"/>
        <end position="502"/>
    </location>
</feature>
<dbReference type="Pfam" id="PF08447">
    <property type="entry name" value="PAS_3"/>
    <property type="match status" value="2"/>
</dbReference>
<dbReference type="PROSITE" id="PS50111">
    <property type="entry name" value="CHEMOTAXIS_TRANSDUC_2"/>
    <property type="match status" value="1"/>
</dbReference>
<comment type="similarity">
    <text evidence="2">Belongs to the methyl-accepting chemotaxis (MCP) protein family.</text>
</comment>
<dbReference type="InterPro" id="IPR004089">
    <property type="entry name" value="MCPsignal_dom"/>
</dbReference>
<dbReference type="CDD" id="cd00130">
    <property type="entry name" value="PAS"/>
    <property type="match status" value="2"/>
</dbReference>
<evidence type="ECO:0000259" key="4">
    <source>
        <dbReference type="PROSITE" id="PS50111"/>
    </source>
</evidence>
<gene>
    <name evidence="6" type="ORF">PhaeoP63_01340</name>
</gene>
<evidence type="ECO:0000256" key="3">
    <source>
        <dbReference type="PROSITE-ProRule" id="PRU00284"/>
    </source>
</evidence>
<dbReference type="Gene3D" id="3.30.450.20">
    <property type="entry name" value="PAS domain"/>
    <property type="match status" value="2"/>
</dbReference>
<dbReference type="PANTHER" id="PTHR32089">
    <property type="entry name" value="METHYL-ACCEPTING CHEMOTAXIS PROTEIN MCPB"/>
    <property type="match status" value="1"/>
</dbReference>
<dbReference type="RefSeq" id="WP_024096805.1">
    <property type="nucleotide sequence ID" value="NZ_CP010588.1"/>
</dbReference>